<name>A0A6A6CL68_ZASCE</name>
<feature type="region of interest" description="Disordered" evidence="1">
    <location>
        <begin position="268"/>
        <end position="291"/>
    </location>
</feature>
<evidence type="ECO:0000256" key="1">
    <source>
        <dbReference type="SAM" id="MobiDB-lite"/>
    </source>
</evidence>
<dbReference type="GeneID" id="54559910"/>
<dbReference type="AlphaFoldDB" id="A0A6A6CL68"/>
<feature type="signal peptide" evidence="2">
    <location>
        <begin position="1"/>
        <end position="19"/>
    </location>
</feature>
<feature type="region of interest" description="Disordered" evidence="1">
    <location>
        <begin position="447"/>
        <end position="574"/>
    </location>
</feature>
<proteinExistence type="predicted"/>
<dbReference type="RefSeq" id="XP_033667358.1">
    <property type="nucleotide sequence ID" value="XM_033806638.1"/>
</dbReference>
<keyword evidence="4" id="KW-1185">Reference proteome</keyword>
<feature type="compositionally biased region" description="Polar residues" evidence="1">
    <location>
        <begin position="482"/>
        <end position="501"/>
    </location>
</feature>
<keyword evidence="2" id="KW-0732">Signal</keyword>
<evidence type="ECO:0000313" key="4">
    <source>
        <dbReference type="Proteomes" id="UP000799537"/>
    </source>
</evidence>
<evidence type="ECO:0000313" key="3">
    <source>
        <dbReference type="EMBL" id="KAF2166469.1"/>
    </source>
</evidence>
<dbReference type="EMBL" id="ML993596">
    <property type="protein sequence ID" value="KAF2166469.1"/>
    <property type="molecule type" value="Genomic_DNA"/>
</dbReference>
<evidence type="ECO:0000256" key="2">
    <source>
        <dbReference type="SAM" id="SignalP"/>
    </source>
</evidence>
<gene>
    <name evidence="3" type="ORF">M409DRAFT_23108</name>
</gene>
<reference evidence="3" key="1">
    <citation type="journal article" date="2020" name="Stud. Mycol.">
        <title>101 Dothideomycetes genomes: a test case for predicting lifestyles and emergence of pathogens.</title>
        <authorList>
            <person name="Haridas S."/>
            <person name="Albert R."/>
            <person name="Binder M."/>
            <person name="Bloem J."/>
            <person name="Labutti K."/>
            <person name="Salamov A."/>
            <person name="Andreopoulos B."/>
            <person name="Baker S."/>
            <person name="Barry K."/>
            <person name="Bills G."/>
            <person name="Bluhm B."/>
            <person name="Cannon C."/>
            <person name="Castanera R."/>
            <person name="Culley D."/>
            <person name="Daum C."/>
            <person name="Ezra D."/>
            <person name="Gonzalez J."/>
            <person name="Henrissat B."/>
            <person name="Kuo A."/>
            <person name="Liang C."/>
            <person name="Lipzen A."/>
            <person name="Lutzoni F."/>
            <person name="Magnuson J."/>
            <person name="Mondo S."/>
            <person name="Nolan M."/>
            <person name="Ohm R."/>
            <person name="Pangilinan J."/>
            <person name="Park H.-J."/>
            <person name="Ramirez L."/>
            <person name="Alfaro M."/>
            <person name="Sun H."/>
            <person name="Tritt A."/>
            <person name="Yoshinaga Y."/>
            <person name="Zwiers L.-H."/>
            <person name="Turgeon B."/>
            <person name="Goodwin S."/>
            <person name="Spatafora J."/>
            <person name="Crous P."/>
            <person name="Grigoriev I."/>
        </authorList>
    </citation>
    <scope>NUCLEOTIDE SEQUENCE</scope>
    <source>
        <strain evidence="3">ATCC 36951</strain>
    </source>
</reference>
<feature type="compositionally biased region" description="Polar residues" evidence="1">
    <location>
        <begin position="448"/>
        <end position="463"/>
    </location>
</feature>
<feature type="compositionally biased region" description="Polar residues" evidence="1">
    <location>
        <begin position="164"/>
        <end position="179"/>
    </location>
</feature>
<feature type="region of interest" description="Disordered" evidence="1">
    <location>
        <begin position="206"/>
        <end position="255"/>
    </location>
</feature>
<feature type="compositionally biased region" description="Polar residues" evidence="1">
    <location>
        <begin position="229"/>
        <end position="240"/>
    </location>
</feature>
<feature type="compositionally biased region" description="Low complexity" evidence="1">
    <location>
        <begin position="505"/>
        <end position="533"/>
    </location>
</feature>
<feature type="chain" id="PRO_5025679972" evidence="2">
    <location>
        <begin position="20"/>
        <end position="592"/>
    </location>
</feature>
<feature type="compositionally biased region" description="Low complexity" evidence="1">
    <location>
        <begin position="218"/>
        <end position="228"/>
    </location>
</feature>
<protein>
    <submittedName>
        <fullName evidence="3">Uncharacterized protein</fullName>
    </submittedName>
</protein>
<sequence>MTYNEAFFALLLASRLATGAYIPLPAQSDERDADNSHDDEIESVITEVRVVSETSTPHFTYDPSPLYTYDPLRSFTYDSEPSFTYDPTRSFSYDPHEKRAETGETNILTNLIERDNGTLSHPPPNPTAILSAFRTRPLTSLDITFTLDPNAPASPDTSASTSAFQTKPQSSIESTSILDTNTPPPPNPTAIPSAFRTKPLTSLRITSILDPNPPAPPATTARSSSFSTKQQPNVKTTSLDTNTPPPPNPTAVPSAFRTKPLTSLKITSLLHPNAPAPTPSATKTKSTHDDDDDDAAIAAALLRMTSINAQNSLPSLIPIQALPSSLSTIDLLPPAPTTNPNALKPLPIVPTLVNGGTAYVLQSFTGTNLSSAYVTKAPTTAFQFVSPSRLYTYSAASELVHRTSVSGRLTSFTEKLSTGMATGSVSRTMLPGYSESLLGFVEVGPGASKTSTGMAKSGQSGVSETAFVGEGSARPTERASGEETQTMGTEQASASTPASSRKSASDTAKPSSTPTSSSSNKAASKTTTISSTSRQVSESSIPSTKTIATSPSTTSEEKSPTPAQLIGKAKGKAKSWTGDLRCIYPTPGCDKE</sequence>
<feature type="compositionally biased region" description="Low complexity" evidence="1">
    <location>
        <begin position="151"/>
        <end position="163"/>
    </location>
</feature>
<accession>A0A6A6CL68</accession>
<dbReference type="Proteomes" id="UP000799537">
    <property type="component" value="Unassembled WGS sequence"/>
</dbReference>
<organism evidence="3 4">
    <name type="scientific">Zasmidium cellare ATCC 36951</name>
    <dbReference type="NCBI Taxonomy" id="1080233"/>
    <lineage>
        <taxon>Eukaryota</taxon>
        <taxon>Fungi</taxon>
        <taxon>Dikarya</taxon>
        <taxon>Ascomycota</taxon>
        <taxon>Pezizomycotina</taxon>
        <taxon>Dothideomycetes</taxon>
        <taxon>Dothideomycetidae</taxon>
        <taxon>Mycosphaerellales</taxon>
        <taxon>Mycosphaerellaceae</taxon>
        <taxon>Zasmidium</taxon>
    </lineage>
</organism>
<feature type="region of interest" description="Disordered" evidence="1">
    <location>
        <begin position="146"/>
        <end position="194"/>
    </location>
</feature>
<feature type="compositionally biased region" description="Polar residues" evidence="1">
    <location>
        <begin position="534"/>
        <end position="548"/>
    </location>
</feature>